<accession>A0A2N1UNT2</accession>
<evidence type="ECO:0000256" key="1">
    <source>
        <dbReference type="ARBA" id="ARBA00022801"/>
    </source>
</evidence>
<dbReference type="GO" id="GO:0008829">
    <property type="term" value="F:dCTP deaminase activity"/>
    <property type="evidence" value="ECO:0007669"/>
    <property type="project" value="InterPro"/>
</dbReference>
<feature type="binding site" evidence="3">
    <location>
        <position position="133"/>
    </location>
    <ligand>
        <name>dCTP</name>
        <dbReference type="ChEBI" id="CHEBI:61481"/>
    </ligand>
</feature>
<evidence type="ECO:0000256" key="2">
    <source>
        <dbReference type="ARBA" id="ARBA00023080"/>
    </source>
</evidence>
<dbReference type="UniPathway" id="UPA00610">
    <property type="reaction ID" value="UER00667"/>
</dbReference>
<dbReference type="GO" id="GO:0000166">
    <property type="term" value="F:nucleotide binding"/>
    <property type="evidence" value="ECO:0007669"/>
    <property type="project" value="UniProtKB-KW"/>
</dbReference>
<keyword evidence="3" id="KW-0547">Nucleotide-binding</keyword>
<keyword evidence="2 3" id="KW-0546">Nucleotide metabolism</keyword>
<comment type="caution">
    <text evidence="4">The sequence shown here is derived from an EMBL/GenBank/DDBJ whole genome shotgun (WGS) entry which is preliminary data.</text>
</comment>
<dbReference type="InterPro" id="IPR033704">
    <property type="entry name" value="dUTPase_trimeric"/>
</dbReference>
<feature type="binding site" evidence="3">
    <location>
        <position position="183"/>
    </location>
    <ligand>
        <name>dCTP</name>
        <dbReference type="ChEBI" id="CHEBI:61481"/>
    </ligand>
</feature>
<dbReference type="SUPFAM" id="SSF51283">
    <property type="entry name" value="dUTPase-like"/>
    <property type="match status" value="1"/>
</dbReference>
<feature type="binding site" evidence="3">
    <location>
        <position position="176"/>
    </location>
    <ligand>
        <name>dCTP</name>
        <dbReference type="ChEBI" id="CHEBI:61481"/>
    </ligand>
</feature>
<dbReference type="NCBIfam" id="TIGR02274">
    <property type="entry name" value="dCTP_deam"/>
    <property type="match status" value="1"/>
</dbReference>
<keyword evidence="1 3" id="KW-0378">Hydrolase</keyword>
<dbReference type="AlphaFoldDB" id="A0A2N1UNT2"/>
<dbReference type="GO" id="GO:0033973">
    <property type="term" value="F:dCTP deaminase (dUMP-forming) activity"/>
    <property type="evidence" value="ECO:0007669"/>
    <property type="project" value="UniProtKB-UniRule"/>
</dbReference>
<dbReference type="GO" id="GO:0015949">
    <property type="term" value="P:nucleobase-containing small molecule interconversion"/>
    <property type="evidence" value="ECO:0007669"/>
    <property type="project" value="TreeGrafter"/>
</dbReference>
<feature type="binding site" evidence="3">
    <location>
        <begin position="141"/>
        <end position="143"/>
    </location>
    <ligand>
        <name>dCTP</name>
        <dbReference type="ChEBI" id="CHEBI:61481"/>
    </ligand>
</feature>
<dbReference type="Gene3D" id="2.70.40.10">
    <property type="match status" value="1"/>
</dbReference>
<feature type="binding site" evidence="3">
    <location>
        <begin position="115"/>
        <end position="120"/>
    </location>
    <ligand>
        <name>dCTP</name>
        <dbReference type="ChEBI" id="CHEBI:61481"/>
    </ligand>
</feature>
<organism evidence="4 5">
    <name type="scientific">Candidatus Kuenenbacteria bacterium HGW-Kuenenbacteria-1</name>
    <dbReference type="NCBI Taxonomy" id="2013812"/>
    <lineage>
        <taxon>Bacteria</taxon>
        <taxon>Candidatus Kueneniibacteriota</taxon>
    </lineage>
</organism>
<evidence type="ECO:0000313" key="5">
    <source>
        <dbReference type="Proteomes" id="UP000233414"/>
    </source>
</evidence>
<proteinExistence type="inferred from homology"/>
<dbReference type="CDD" id="cd07557">
    <property type="entry name" value="trimeric_dUTPase"/>
    <property type="match status" value="1"/>
</dbReference>
<reference evidence="4 5" key="1">
    <citation type="journal article" date="2017" name="ISME J.">
        <title>Potential for microbial H2 and metal transformations associated with novel bacteria and archaea in deep terrestrial subsurface sediments.</title>
        <authorList>
            <person name="Hernsdorf A.W."/>
            <person name="Amano Y."/>
            <person name="Miyakawa K."/>
            <person name="Ise K."/>
            <person name="Suzuki Y."/>
            <person name="Anantharaman K."/>
            <person name="Probst A."/>
            <person name="Burstein D."/>
            <person name="Thomas B.C."/>
            <person name="Banfield J.F."/>
        </authorList>
    </citation>
    <scope>NUCLEOTIDE SEQUENCE [LARGE SCALE GENOMIC DNA]</scope>
    <source>
        <strain evidence="4">HGW-Kuenenbacteria-1</strain>
    </source>
</reference>
<dbReference type="GO" id="GO:0006229">
    <property type="term" value="P:dUTP biosynthetic process"/>
    <property type="evidence" value="ECO:0007669"/>
    <property type="project" value="InterPro"/>
</dbReference>
<dbReference type="PANTHER" id="PTHR42680">
    <property type="entry name" value="DCTP DEAMINASE"/>
    <property type="match status" value="1"/>
</dbReference>
<gene>
    <name evidence="3" type="primary">dcd</name>
    <name evidence="4" type="ORF">CVV26_01310</name>
</gene>
<comment type="pathway">
    <text evidence="3">Pyrimidine metabolism; dUMP biosynthesis; dUMP from dCTP: step 1/1.</text>
</comment>
<comment type="caution">
    <text evidence="3">Lacks conserved residue(s) required for the propagation of feature annotation.</text>
</comment>
<evidence type="ECO:0000313" key="4">
    <source>
        <dbReference type="EMBL" id="PKL72509.1"/>
    </source>
</evidence>
<dbReference type="InterPro" id="IPR011962">
    <property type="entry name" value="dCTP_deaminase"/>
</dbReference>
<dbReference type="EMBL" id="PGYQ01000003">
    <property type="protein sequence ID" value="PKL72509.1"/>
    <property type="molecule type" value="Genomic_DNA"/>
</dbReference>
<protein>
    <recommendedName>
        <fullName evidence="3">dCTP deaminase, dUMP-forming</fullName>
        <ecNumber evidence="3">3.5.4.30</ecNumber>
    </recommendedName>
    <alternativeName>
        <fullName evidence="3">Bifunctional dCTP deaminase:dUTPase</fullName>
    </alternativeName>
    <alternativeName>
        <fullName evidence="3">DCD-DUT</fullName>
    </alternativeName>
</protein>
<dbReference type="InterPro" id="IPR036157">
    <property type="entry name" value="dUTPase-like_sf"/>
</dbReference>
<dbReference type="GO" id="GO:0006226">
    <property type="term" value="P:dUMP biosynthetic process"/>
    <property type="evidence" value="ECO:0007669"/>
    <property type="project" value="UniProtKB-UniRule"/>
</dbReference>
<dbReference type="Proteomes" id="UP000233414">
    <property type="component" value="Unassembled WGS sequence"/>
</dbReference>
<evidence type="ECO:0000256" key="3">
    <source>
        <dbReference type="HAMAP-Rule" id="MF_00146"/>
    </source>
</evidence>
<comment type="function">
    <text evidence="3">Bifunctional enzyme that catalyzes both the deamination of dCTP to dUTP and the hydrolysis of dUTP to dUMP without releasing the toxic dUTP intermediate.</text>
</comment>
<feature type="site" description="Important for bifunctional activity" evidence="3">
    <location>
        <begin position="130"/>
        <end position="131"/>
    </location>
</feature>
<comment type="subunit">
    <text evidence="3">Homotrimer.</text>
</comment>
<name>A0A2N1UNT2_9BACT</name>
<feature type="active site" description="Proton donor/acceptor" evidence="3">
    <location>
        <position position="143"/>
    </location>
</feature>
<comment type="catalytic activity">
    <reaction evidence="3">
        <text>dCTP + 2 H2O = dUMP + NH4(+) + diphosphate</text>
        <dbReference type="Rhea" id="RHEA:19205"/>
        <dbReference type="ChEBI" id="CHEBI:15377"/>
        <dbReference type="ChEBI" id="CHEBI:28938"/>
        <dbReference type="ChEBI" id="CHEBI:33019"/>
        <dbReference type="ChEBI" id="CHEBI:61481"/>
        <dbReference type="ChEBI" id="CHEBI:246422"/>
        <dbReference type="EC" id="3.5.4.30"/>
    </reaction>
</comment>
<feature type="binding site" evidence="3">
    <location>
        <position position="162"/>
    </location>
    <ligand>
        <name>dCTP</name>
        <dbReference type="ChEBI" id="CHEBI:61481"/>
    </ligand>
</feature>
<sequence length="205" mass="23447">MMLSDRDIKKAVKNGELIIKPFKKEQLGPASYDLLLGNKIRLFKSTEHACIDIKNYEDAFRYTHKYKNKIIEHYTYTDLITSNDPFILHPGEFVLCDTKEYTEFSKNFAGQIMGRSSIGRLGIIVHATAGFFDPGWKGFGTLEMANLGKISVKLYPGMKIAQMGFYKLETPCEVSYSERKGSKYHKNVTNNQAMSSKIMQDFKKL</sequence>
<dbReference type="PANTHER" id="PTHR42680:SF3">
    <property type="entry name" value="DCTP DEAMINASE"/>
    <property type="match status" value="1"/>
</dbReference>
<dbReference type="HAMAP" id="MF_00146">
    <property type="entry name" value="dCTP_deaminase"/>
    <property type="match status" value="1"/>
</dbReference>
<dbReference type="EC" id="3.5.4.30" evidence="3"/>
<comment type="similarity">
    <text evidence="3">Belongs to the dCTP deaminase family.</text>
</comment>
<dbReference type="Pfam" id="PF22769">
    <property type="entry name" value="DCD"/>
    <property type="match status" value="1"/>
</dbReference>